<dbReference type="InterPro" id="IPR008538">
    <property type="entry name" value="Uma2"/>
</dbReference>
<comment type="caution">
    <text evidence="2">The sequence shown here is derived from an EMBL/GenBank/DDBJ whole genome shotgun (WGS) entry which is preliminary data.</text>
</comment>
<keyword evidence="2" id="KW-0255">Endonuclease</keyword>
<name>A0A9X2IP26_9BACI</name>
<keyword evidence="2" id="KW-0378">Hydrolase</keyword>
<feature type="domain" description="Putative restriction endonuclease" evidence="1">
    <location>
        <begin position="19"/>
        <end position="176"/>
    </location>
</feature>
<dbReference type="AlphaFoldDB" id="A0A9X2IP26"/>
<proteinExistence type="predicted"/>
<organism evidence="2 3">
    <name type="scientific">Halalkalibacter oceani</name>
    <dbReference type="NCBI Taxonomy" id="1653776"/>
    <lineage>
        <taxon>Bacteria</taxon>
        <taxon>Bacillati</taxon>
        <taxon>Bacillota</taxon>
        <taxon>Bacilli</taxon>
        <taxon>Bacillales</taxon>
        <taxon>Bacillaceae</taxon>
        <taxon>Halalkalibacter</taxon>
    </lineage>
</organism>
<dbReference type="CDD" id="cd06260">
    <property type="entry name" value="DUF820-like"/>
    <property type="match status" value="1"/>
</dbReference>
<sequence>MTKKKPQPVRIKENNWTIDEYYRLPEDGNQYEIINGVLEMKPSPSTTHQRISHKLERTLTDSCESEYIIFDAPIDVVLSEKETRQPDILLIHRSREHIIEEHAIVGPPDLVIEIISPSTAKQDRTEKLESYASFGVAEYWIADHANLTIEQYGLRKEESRYQLLNFFAQDDTVFSERIACASFVVKDVLTIKKSRGGSS</sequence>
<dbReference type="PANTHER" id="PTHR34107:SF4">
    <property type="entry name" value="SLL1222 PROTEIN"/>
    <property type="match status" value="1"/>
</dbReference>
<dbReference type="InterPro" id="IPR011335">
    <property type="entry name" value="Restrct_endonuc-II-like"/>
</dbReference>
<gene>
    <name evidence="2" type="ORF">M3202_09960</name>
</gene>
<dbReference type="RefSeq" id="WP_251223193.1">
    <property type="nucleotide sequence ID" value="NZ_JAMBOL010000007.1"/>
</dbReference>
<dbReference type="EMBL" id="JAMBOL010000007">
    <property type="protein sequence ID" value="MCM3714411.1"/>
    <property type="molecule type" value="Genomic_DNA"/>
</dbReference>
<dbReference type="InterPro" id="IPR012296">
    <property type="entry name" value="Nuclease_put_TT1808"/>
</dbReference>
<keyword evidence="2" id="KW-0540">Nuclease</keyword>
<evidence type="ECO:0000259" key="1">
    <source>
        <dbReference type="Pfam" id="PF05685"/>
    </source>
</evidence>
<dbReference type="Pfam" id="PF05685">
    <property type="entry name" value="Uma2"/>
    <property type="match status" value="1"/>
</dbReference>
<dbReference type="GO" id="GO:0004519">
    <property type="term" value="F:endonuclease activity"/>
    <property type="evidence" value="ECO:0007669"/>
    <property type="project" value="UniProtKB-KW"/>
</dbReference>
<keyword evidence="3" id="KW-1185">Reference proteome</keyword>
<protein>
    <submittedName>
        <fullName evidence="2">Uma2 family endonuclease</fullName>
    </submittedName>
</protein>
<dbReference type="PANTHER" id="PTHR34107">
    <property type="entry name" value="SLL0198 PROTEIN-RELATED"/>
    <property type="match status" value="1"/>
</dbReference>
<accession>A0A9X2IP26</accession>
<evidence type="ECO:0000313" key="3">
    <source>
        <dbReference type="Proteomes" id="UP001139179"/>
    </source>
</evidence>
<dbReference type="SUPFAM" id="SSF52980">
    <property type="entry name" value="Restriction endonuclease-like"/>
    <property type="match status" value="1"/>
</dbReference>
<evidence type="ECO:0000313" key="2">
    <source>
        <dbReference type="EMBL" id="MCM3714411.1"/>
    </source>
</evidence>
<dbReference type="Gene3D" id="3.90.1570.10">
    <property type="entry name" value="tt1808, chain A"/>
    <property type="match status" value="1"/>
</dbReference>
<dbReference type="Proteomes" id="UP001139179">
    <property type="component" value="Unassembled WGS sequence"/>
</dbReference>
<reference evidence="2" key="1">
    <citation type="submission" date="2022-05" db="EMBL/GenBank/DDBJ databases">
        <title>Comparative Genomics of Spacecraft Associated Microbes.</title>
        <authorList>
            <person name="Tran M.T."/>
            <person name="Wright A."/>
            <person name="Seuylemezian A."/>
            <person name="Eisen J."/>
            <person name="Coil D."/>
        </authorList>
    </citation>
    <scope>NUCLEOTIDE SEQUENCE</scope>
    <source>
        <strain evidence="2">214.1.1</strain>
    </source>
</reference>